<evidence type="ECO:0000313" key="3">
    <source>
        <dbReference type="Proteomes" id="UP000636793"/>
    </source>
</evidence>
<feature type="compositionally biased region" description="Basic residues" evidence="1">
    <location>
        <begin position="193"/>
        <end position="214"/>
    </location>
</feature>
<reference evidence="2" key="1">
    <citation type="journal article" date="2014" name="Int. J. Syst. Evol. Microbiol.">
        <title>Complete genome sequence of Corynebacterium casei LMG S-19264T (=DSM 44701T), isolated from a smear-ripened cheese.</title>
        <authorList>
            <consortium name="US DOE Joint Genome Institute (JGI-PGF)"/>
            <person name="Walter F."/>
            <person name="Albersmeier A."/>
            <person name="Kalinowski J."/>
            <person name="Ruckert C."/>
        </authorList>
    </citation>
    <scope>NUCLEOTIDE SEQUENCE</scope>
    <source>
        <strain evidence="2">CGMCC 1.15085</strain>
    </source>
</reference>
<protein>
    <recommendedName>
        <fullName evidence="4">Heparin-binding hemagglutinin</fullName>
    </recommendedName>
</protein>
<proteinExistence type="predicted"/>
<feature type="compositionally biased region" description="Low complexity" evidence="1">
    <location>
        <begin position="215"/>
        <end position="234"/>
    </location>
</feature>
<evidence type="ECO:0000313" key="2">
    <source>
        <dbReference type="EMBL" id="GGB43567.1"/>
    </source>
</evidence>
<gene>
    <name evidence="2" type="ORF">GCM10011492_38200</name>
</gene>
<name>A0A916TG43_9MICO</name>
<feature type="region of interest" description="Disordered" evidence="1">
    <location>
        <begin position="168"/>
        <end position="251"/>
    </location>
</feature>
<feature type="compositionally biased region" description="Basic and acidic residues" evidence="1">
    <location>
        <begin position="239"/>
        <end position="251"/>
    </location>
</feature>
<sequence length="251" mass="26494">MPSKSTFESPFYALVGAADAAVENVRNTFDSATETAQSLRGELSPENVQERILNTVNDVRDQIFALPSLATERYELVAGNVERAYDEFAQNYLEFAQRGVEVTRGATEQGRAAVSTARETVSETGDNAFVRVLGARKEAAKGVERLAGLVGRNADAVEAEAETVVRSTAAKQGAAKRPTRSSVAKKAGSTKTAAKKPVAKKAPAKKVTAKKAPAKKTTAAKKTTPAKTTAATPTLPVEAKVEAKVETADKA</sequence>
<evidence type="ECO:0000256" key="1">
    <source>
        <dbReference type="SAM" id="MobiDB-lite"/>
    </source>
</evidence>
<accession>A0A916TG43</accession>
<reference evidence="2" key="2">
    <citation type="submission" date="2020-09" db="EMBL/GenBank/DDBJ databases">
        <authorList>
            <person name="Sun Q."/>
            <person name="Zhou Y."/>
        </authorList>
    </citation>
    <scope>NUCLEOTIDE SEQUENCE</scope>
    <source>
        <strain evidence="2">CGMCC 1.15085</strain>
    </source>
</reference>
<dbReference type="AlphaFoldDB" id="A0A916TG43"/>
<organism evidence="2 3">
    <name type="scientific">Flexivirga endophytica</name>
    <dbReference type="NCBI Taxonomy" id="1849103"/>
    <lineage>
        <taxon>Bacteria</taxon>
        <taxon>Bacillati</taxon>
        <taxon>Actinomycetota</taxon>
        <taxon>Actinomycetes</taxon>
        <taxon>Micrococcales</taxon>
        <taxon>Dermacoccaceae</taxon>
        <taxon>Flexivirga</taxon>
    </lineage>
</organism>
<keyword evidence="3" id="KW-1185">Reference proteome</keyword>
<comment type="caution">
    <text evidence="2">The sequence shown here is derived from an EMBL/GenBank/DDBJ whole genome shotgun (WGS) entry which is preliminary data.</text>
</comment>
<evidence type="ECO:0008006" key="4">
    <source>
        <dbReference type="Google" id="ProtNLM"/>
    </source>
</evidence>
<dbReference type="Proteomes" id="UP000636793">
    <property type="component" value="Unassembled WGS sequence"/>
</dbReference>
<dbReference type="EMBL" id="BMHI01000006">
    <property type="protein sequence ID" value="GGB43567.1"/>
    <property type="molecule type" value="Genomic_DNA"/>
</dbReference>